<sequence>MANINLETKDYVLLSLDATFVNDDVQCVCQRLNIHRGKNWADSKIGSRFYLLKRSKDLARNVLLAKQYAEEALSDLVPGRFQSIVVNATQSAKSRVDLAIDVTRLTGDKQTIQYFVPVGG</sequence>
<dbReference type="RefSeq" id="WP_076032302.1">
    <property type="nucleotide sequence ID" value="NZ_CP016896.1"/>
</dbReference>
<evidence type="ECO:0000313" key="1">
    <source>
        <dbReference type="EMBL" id="APV35196.1"/>
    </source>
</evidence>
<proteinExistence type="predicted"/>
<dbReference type="EMBL" id="CP016896">
    <property type="protein sequence ID" value="APV35196.1"/>
    <property type="molecule type" value="Genomic_DNA"/>
</dbReference>
<organism evidence="1 2">
    <name type="scientific">Acinetobacter soli</name>
    <dbReference type="NCBI Taxonomy" id="487316"/>
    <lineage>
        <taxon>Bacteria</taxon>
        <taxon>Pseudomonadati</taxon>
        <taxon>Pseudomonadota</taxon>
        <taxon>Gammaproteobacteria</taxon>
        <taxon>Moraxellales</taxon>
        <taxon>Moraxellaceae</taxon>
        <taxon>Acinetobacter</taxon>
    </lineage>
</organism>
<evidence type="ECO:0000313" key="2">
    <source>
        <dbReference type="Proteomes" id="UP000185674"/>
    </source>
</evidence>
<dbReference type="InterPro" id="IPR010877">
    <property type="entry name" value="Phage_Mu_Gp46"/>
</dbReference>
<protein>
    <recommendedName>
        <fullName evidence="3">Phage protein GP46</fullName>
    </recommendedName>
</protein>
<dbReference type="STRING" id="487316.BEN76_03850"/>
<name>A0A1P8EG66_9GAMM</name>
<gene>
    <name evidence="1" type="ORF">BEN76_03850</name>
</gene>
<dbReference type="Pfam" id="PF07409">
    <property type="entry name" value="GP46"/>
    <property type="match status" value="1"/>
</dbReference>
<accession>A0A1P8EG66</accession>
<dbReference type="Proteomes" id="UP000185674">
    <property type="component" value="Chromosome"/>
</dbReference>
<dbReference type="AlphaFoldDB" id="A0A1P8EG66"/>
<dbReference type="KEGG" id="asol:BEN76_03850"/>
<evidence type="ECO:0008006" key="3">
    <source>
        <dbReference type="Google" id="ProtNLM"/>
    </source>
</evidence>
<reference evidence="1 2" key="1">
    <citation type="submission" date="2016-08" db="EMBL/GenBank/DDBJ databases">
        <title>Complete genome sequence of Acinetobacter baylyi strain GFJ2.</title>
        <authorList>
            <person name="Tabata M."/>
            <person name="Kuboki S."/>
            <person name="Gibu N."/>
            <person name="Kinouchi Y."/>
            <person name="Vangnai A."/>
            <person name="Kasai D."/>
            <person name="Fukuda M."/>
        </authorList>
    </citation>
    <scope>NUCLEOTIDE SEQUENCE [LARGE SCALE GENOMIC DNA]</scope>
    <source>
        <strain evidence="1 2">GFJ2</strain>
    </source>
</reference>